<dbReference type="CDD" id="cd23767">
    <property type="entry name" value="IQCD"/>
    <property type="match status" value="1"/>
</dbReference>
<dbReference type="InterPro" id="IPR002710">
    <property type="entry name" value="Dilute_dom"/>
</dbReference>
<dbReference type="Gene3D" id="3.40.850.10">
    <property type="entry name" value="Kinesin motor domain"/>
    <property type="match status" value="1"/>
</dbReference>
<feature type="compositionally biased region" description="Polar residues" evidence="12">
    <location>
        <begin position="1058"/>
        <end position="1067"/>
    </location>
</feature>
<dbReference type="Pfam" id="PF00063">
    <property type="entry name" value="Myosin_head"/>
    <property type="match status" value="1"/>
</dbReference>
<evidence type="ECO:0000256" key="3">
    <source>
        <dbReference type="ARBA" id="ARBA00022741"/>
    </source>
</evidence>
<dbReference type="GO" id="GO:0016020">
    <property type="term" value="C:membrane"/>
    <property type="evidence" value="ECO:0007669"/>
    <property type="project" value="TreeGrafter"/>
</dbReference>
<evidence type="ECO:0000259" key="13">
    <source>
        <dbReference type="PROSITE" id="PS51126"/>
    </source>
</evidence>
<dbReference type="InterPro" id="IPR000048">
    <property type="entry name" value="IQ_motif_EF-hand-BS"/>
</dbReference>
<name>A0A1J1IRA9_9DIPT</name>
<dbReference type="SUPFAM" id="SSF50084">
    <property type="entry name" value="Myosin S1 fragment, N-terminal domain"/>
    <property type="match status" value="1"/>
</dbReference>
<comment type="caution">
    <text evidence="10">Lacks conserved residue(s) required for the propagation of feature annotation.</text>
</comment>
<evidence type="ECO:0000259" key="14">
    <source>
        <dbReference type="PROSITE" id="PS51456"/>
    </source>
</evidence>
<evidence type="ECO:0000256" key="11">
    <source>
        <dbReference type="SAM" id="Coils"/>
    </source>
</evidence>
<dbReference type="Gene3D" id="1.20.120.720">
    <property type="entry name" value="Myosin VI head, motor domain, U50 subdomain"/>
    <property type="match status" value="1"/>
</dbReference>
<evidence type="ECO:0000256" key="2">
    <source>
        <dbReference type="ARBA" id="ARBA00022737"/>
    </source>
</evidence>
<keyword evidence="16" id="KW-1185">Reference proteome</keyword>
<keyword evidence="9 10" id="KW-0009">Actin-binding</keyword>
<dbReference type="SMART" id="SM01132">
    <property type="entry name" value="DIL"/>
    <property type="match status" value="1"/>
</dbReference>
<keyword evidence="6 11" id="KW-0175">Coiled coil</keyword>
<dbReference type="SMART" id="SM00015">
    <property type="entry name" value="IQ"/>
    <property type="match status" value="6"/>
</dbReference>
<dbReference type="GO" id="GO:0048513">
    <property type="term" value="P:animal organ development"/>
    <property type="evidence" value="ECO:0007669"/>
    <property type="project" value="UniProtKB-ARBA"/>
</dbReference>
<dbReference type="Gene3D" id="1.20.58.530">
    <property type="match status" value="1"/>
</dbReference>
<dbReference type="GO" id="GO:0007015">
    <property type="term" value="P:actin filament organization"/>
    <property type="evidence" value="ECO:0007669"/>
    <property type="project" value="TreeGrafter"/>
</dbReference>
<dbReference type="PRINTS" id="PR00193">
    <property type="entry name" value="MYOSINHEAVY"/>
</dbReference>
<dbReference type="InterPro" id="IPR027417">
    <property type="entry name" value="P-loop_NTPase"/>
</dbReference>
<evidence type="ECO:0000256" key="4">
    <source>
        <dbReference type="ARBA" id="ARBA00022840"/>
    </source>
</evidence>
<organism evidence="15 16">
    <name type="scientific">Clunio marinus</name>
    <dbReference type="NCBI Taxonomy" id="568069"/>
    <lineage>
        <taxon>Eukaryota</taxon>
        <taxon>Metazoa</taxon>
        <taxon>Ecdysozoa</taxon>
        <taxon>Arthropoda</taxon>
        <taxon>Hexapoda</taxon>
        <taxon>Insecta</taxon>
        <taxon>Pterygota</taxon>
        <taxon>Neoptera</taxon>
        <taxon>Endopterygota</taxon>
        <taxon>Diptera</taxon>
        <taxon>Nematocera</taxon>
        <taxon>Chironomoidea</taxon>
        <taxon>Chironomidae</taxon>
        <taxon>Clunio</taxon>
    </lineage>
</organism>
<evidence type="ECO:0000313" key="15">
    <source>
        <dbReference type="EMBL" id="CRL02751.1"/>
    </source>
</evidence>
<dbReference type="FunFam" id="1.10.10.820:FF:000001">
    <property type="entry name" value="Myosin heavy chain"/>
    <property type="match status" value="1"/>
</dbReference>
<dbReference type="GO" id="GO:0005524">
    <property type="term" value="F:ATP binding"/>
    <property type="evidence" value="ECO:0007669"/>
    <property type="project" value="UniProtKB-UniRule"/>
</dbReference>
<dbReference type="Gene3D" id="1.10.10.820">
    <property type="match status" value="1"/>
</dbReference>
<evidence type="ECO:0000256" key="5">
    <source>
        <dbReference type="ARBA" id="ARBA00022860"/>
    </source>
</evidence>
<feature type="coiled-coil region" evidence="11">
    <location>
        <begin position="846"/>
        <end position="1022"/>
    </location>
</feature>
<dbReference type="GO" id="GO:0000146">
    <property type="term" value="F:microfilament motor activity"/>
    <property type="evidence" value="ECO:0007669"/>
    <property type="project" value="TreeGrafter"/>
</dbReference>
<dbReference type="GO" id="GO:0016459">
    <property type="term" value="C:myosin complex"/>
    <property type="evidence" value="ECO:0007669"/>
    <property type="project" value="UniProtKB-KW"/>
</dbReference>
<dbReference type="GO" id="GO:0005516">
    <property type="term" value="F:calmodulin binding"/>
    <property type="evidence" value="ECO:0007669"/>
    <property type="project" value="UniProtKB-KW"/>
</dbReference>
<reference evidence="15 16" key="1">
    <citation type="submission" date="2015-04" db="EMBL/GenBank/DDBJ databases">
        <authorList>
            <person name="Syromyatnikov M.Y."/>
            <person name="Popov V.N."/>
        </authorList>
    </citation>
    <scope>NUCLEOTIDE SEQUENCE [LARGE SCALE GENOMIC DNA]</scope>
</reference>
<evidence type="ECO:0000313" key="16">
    <source>
        <dbReference type="Proteomes" id="UP000183832"/>
    </source>
</evidence>
<dbReference type="PROSITE" id="PS51126">
    <property type="entry name" value="DILUTE"/>
    <property type="match status" value="1"/>
</dbReference>
<dbReference type="OrthoDB" id="6108017at2759"/>
<dbReference type="InterPro" id="IPR001609">
    <property type="entry name" value="Myosin_head_motor_dom-like"/>
</dbReference>
<dbReference type="STRING" id="568069.A0A1J1IRA9"/>
<dbReference type="GO" id="GO:0009653">
    <property type="term" value="P:anatomical structure morphogenesis"/>
    <property type="evidence" value="ECO:0007669"/>
    <property type="project" value="UniProtKB-ARBA"/>
</dbReference>
<dbReference type="GO" id="GO:0009888">
    <property type="term" value="P:tissue development"/>
    <property type="evidence" value="ECO:0007669"/>
    <property type="project" value="UniProtKB-ARBA"/>
</dbReference>
<accession>A0A1J1IRA9</accession>
<dbReference type="PROSITE" id="PS51456">
    <property type="entry name" value="MYOSIN_MOTOR"/>
    <property type="match status" value="1"/>
</dbReference>
<dbReference type="PANTHER" id="PTHR13140:SF706">
    <property type="entry name" value="DILUTE CLASS UNCONVENTIONAL MYOSIN, ISOFORM C"/>
    <property type="match status" value="1"/>
</dbReference>
<feature type="domain" description="Myosin motor" evidence="14">
    <location>
        <begin position="68"/>
        <end position="675"/>
    </location>
</feature>
<feature type="coiled-coil region" evidence="11">
    <location>
        <begin position="1334"/>
        <end position="1361"/>
    </location>
</feature>
<dbReference type="GO" id="GO:0005737">
    <property type="term" value="C:cytoplasm"/>
    <property type="evidence" value="ECO:0007669"/>
    <property type="project" value="TreeGrafter"/>
</dbReference>
<dbReference type="InterPro" id="IPR036961">
    <property type="entry name" value="Kinesin_motor_dom_sf"/>
</dbReference>
<keyword evidence="2" id="KW-0677">Repeat</keyword>
<protein>
    <submittedName>
        <fullName evidence="15">CLUMA_CG015744, isoform A</fullName>
    </submittedName>
</protein>
<dbReference type="Gene3D" id="1.20.5.190">
    <property type="match status" value="3"/>
</dbReference>
<keyword evidence="5" id="KW-0112">Calmodulin-binding</keyword>
<dbReference type="FunFam" id="1.20.5.190:FF:000001">
    <property type="entry name" value="unconventional myosin-Va"/>
    <property type="match status" value="1"/>
</dbReference>
<evidence type="ECO:0000256" key="9">
    <source>
        <dbReference type="ARBA" id="ARBA00023203"/>
    </source>
</evidence>
<dbReference type="GO" id="GO:0048731">
    <property type="term" value="P:system development"/>
    <property type="evidence" value="ECO:0007669"/>
    <property type="project" value="UniProtKB-ARBA"/>
</dbReference>
<proteinExistence type="inferred from homology"/>
<feature type="domain" description="Dilute" evidence="13">
    <location>
        <begin position="1453"/>
        <end position="1723"/>
    </location>
</feature>
<dbReference type="SUPFAM" id="SSF52540">
    <property type="entry name" value="P-loop containing nucleoside triphosphate hydrolases"/>
    <property type="match status" value="2"/>
</dbReference>
<dbReference type="CDD" id="cd15470">
    <property type="entry name" value="Myo5_CBD"/>
    <property type="match status" value="1"/>
</dbReference>
<feature type="coiled-coil region" evidence="11">
    <location>
        <begin position="1250"/>
        <end position="1288"/>
    </location>
</feature>
<dbReference type="PANTHER" id="PTHR13140">
    <property type="entry name" value="MYOSIN"/>
    <property type="match status" value="1"/>
</dbReference>
<feature type="binding site" evidence="10">
    <location>
        <begin position="162"/>
        <end position="169"/>
    </location>
    <ligand>
        <name>ATP</name>
        <dbReference type="ChEBI" id="CHEBI:30616"/>
    </ligand>
</feature>
<dbReference type="EMBL" id="CVRI01000058">
    <property type="protein sequence ID" value="CRL02751.1"/>
    <property type="molecule type" value="Genomic_DNA"/>
</dbReference>
<keyword evidence="4 10" id="KW-0067">ATP-binding</keyword>
<evidence type="ECO:0000256" key="6">
    <source>
        <dbReference type="ARBA" id="ARBA00023054"/>
    </source>
</evidence>
<feature type="coiled-coil region" evidence="11">
    <location>
        <begin position="1124"/>
        <end position="1185"/>
    </location>
</feature>
<evidence type="ECO:0000256" key="12">
    <source>
        <dbReference type="SAM" id="MobiDB-lite"/>
    </source>
</evidence>
<evidence type="ECO:0000256" key="10">
    <source>
        <dbReference type="PROSITE-ProRule" id="PRU00782"/>
    </source>
</evidence>
<evidence type="ECO:0000256" key="1">
    <source>
        <dbReference type="ARBA" id="ARBA00008314"/>
    </source>
</evidence>
<dbReference type="Proteomes" id="UP000183832">
    <property type="component" value="Unassembled WGS sequence"/>
</dbReference>
<feature type="region of interest" description="Disordered" evidence="12">
    <location>
        <begin position="1049"/>
        <end position="1069"/>
    </location>
</feature>
<evidence type="ECO:0000256" key="8">
    <source>
        <dbReference type="ARBA" id="ARBA00023175"/>
    </source>
</evidence>
<keyword evidence="3 10" id="KW-0547">Nucleotide-binding</keyword>
<sequence length="1768" mass="204566">MTSSELYVKGARVWIPNVDFVWEGAILEKDYKQHDTIVYVTTDKGEKREIKINAEKDLPHLRNPAILIGQNDLTALSYLHEPDVLYNLEVRFKERQVIYTYCGIVLVALNPYQDLPIYGSDIIRAYRGHAIGELEPHIFAVSEEAYAELEREKSNISIIVSGESGAGKTVSAKYAMRYFAAVGGSESETQIERKVLASSPIMEAIGNAKTTRNDNSSRFGKFTKLLFQNEASMMSLTGATMQTYLLEKSRVVFQAPGERNYHIFYQICAGRNKYPELMLEHQDKFKFLNQGESPDIAKVSDEKEFDETLDALTTLGFSNDEINSIVRILAGILHLGNINITHRTGGNHEEDYESCSIASNDLSLNIVSDILRLDKDDLLQWLTTRQIESINDTVMIPMNKSSAEGARDALAKHLYSKLFHFIVQTVNRNLMSGKNEDSFIGVLDIYGFETFDINSFEQFSINYANEKLQQQFNQHVFKLEQEVYLKEGIVWTMIDFYDNQPCIDLIESKLGILDLLDEECRMPNGSDSSWVGKLNEKCKKYKHFDKTRFGTGAFLVKHFSDTVQYECQGFLEKNRDTVSKELVSVVQYSGMDFCRRLMLLDEKEDKTSEKEKSATVPGRGVKVVVSASKLQSSKHEMKSRTLPSKQHKQTVGHQFRESLNQLITTLHSTTPHYVHEDRYRLGHTQIFFRAGQVAYLEQLRSDLRRKYVIKIQSVIRGFICRRRYLKLRRTALGLQAHARGMFARRKAKEMRENRAAIQIQRFMKGWYRRRLYLKAKRSVVAIQRYGRGYLARKRFTNVLQHHKATEIQRYCRGYLARKSYNRKIRNIVIVQSCVRRFLAKKKLKKLKEEARSITHLQTKYKGLENKIIQLQQKFDATNKENIALKSQIAVIPELRAKVEVFKNIENELRTVKMNLSEKEDQLISVQKKLDRERDEKMAIIEEKTKDDEEWLIEKNQWQIERQEMKKQLNEMIETSKNEKNASLSEVETNEINQAYQKLVKQKVSLDHENAQLKKEIKRLQMIISSPQEIDQLKHPIIIGDEDFGYSSSRNTLEKNHKSSNASSSQFSEGEFNSLHHSNIQNSFSTTSTIERKLKSLFGFSNREEHVTSTSNSSPIQNQDTTVLMLRLRKLLEEEKMKGDSLRNEVEWLKRKSSNMTLNTVDSLKISELEVENAKLRQDYQLLRNSVIRGVEQQELESQYKSVVEESLRRRDECIQLKSALSQQLRQFASQPDSKDVSMRSYEGNDLNEAFQAQKLANKQLEMELTALTEEHNMKLTEMMKEIDNLRNEKCMLEIIIQDKLDIDVDDVEIGHQPASARQKECYLRLEVERTSSAYVDTQEKLNTAKRQIKQLEEQISILTNRLRENGLVDSMILNNSDVNGDVVTVLKKKAQSYQGILKHQYSNEKKILQRLVTDLTPRIAITLLPNLPAYILFMCIRYTDLLNADDQVKTLLTNFILSVKKLFKLPNKVETRILWIVNSITLHNLLKQYGGDEDYMQFNTDLQNQQQLKNFDLSEYRQVIYDAIIYMYETLIKQIQESIRPLIVPAILYHDETARGKSRRVMATDSPGTTNGVLQEPQSLVNHLEHYYKQFIFFGLHDCYIEQIFQQLFYFICAIALNNLMLRSDLCTWKTGMKLRFNVGCLESWVKQKKMPKTVISPSMSLTEAALLMQSRKSDADVDSIVEICPSLMPSQIMKLIKSYSLDDCEDPISSKFIEKLSKKLNASEKASFTLNENEIRPLSVGFNYLDVKLEDIDIPDVLKLNGLVTKI</sequence>
<gene>
    <name evidence="15" type="ORF">CLUMA_CG015744</name>
</gene>
<dbReference type="Pfam" id="PF01843">
    <property type="entry name" value="DIL"/>
    <property type="match status" value="1"/>
</dbReference>
<dbReference type="SMART" id="SM00242">
    <property type="entry name" value="MYSc"/>
    <property type="match status" value="1"/>
</dbReference>
<comment type="similarity">
    <text evidence="1 10">Belongs to the TRAFAC class myosin-kinesin ATPase superfamily. Myosin family.</text>
</comment>
<dbReference type="PROSITE" id="PS50096">
    <property type="entry name" value="IQ"/>
    <property type="match status" value="6"/>
</dbReference>
<evidence type="ECO:0000256" key="7">
    <source>
        <dbReference type="ARBA" id="ARBA00023123"/>
    </source>
</evidence>
<keyword evidence="8 10" id="KW-0505">Motor protein</keyword>
<keyword evidence="7 10" id="KW-0518">Myosin</keyword>
<dbReference type="Pfam" id="PF00612">
    <property type="entry name" value="IQ"/>
    <property type="match status" value="4"/>
</dbReference>
<dbReference type="GO" id="GO:0051015">
    <property type="term" value="F:actin filament binding"/>
    <property type="evidence" value="ECO:0007669"/>
    <property type="project" value="TreeGrafter"/>
</dbReference>